<organism evidence="2 3">
    <name type="scientific">Trametes coccinea (strain BRFM310)</name>
    <name type="common">Pycnoporus coccineus</name>
    <dbReference type="NCBI Taxonomy" id="1353009"/>
    <lineage>
        <taxon>Eukaryota</taxon>
        <taxon>Fungi</taxon>
        <taxon>Dikarya</taxon>
        <taxon>Basidiomycota</taxon>
        <taxon>Agaricomycotina</taxon>
        <taxon>Agaricomycetes</taxon>
        <taxon>Polyporales</taxon>
        <taxon>Polyporaceae</taxon>
        <taxon>Trametes</taxon>
    </lineage>
</organism>
<feature type="region of interest" description="Disordered" evidence="1">
    <location>
        <begin position="83"/>
        <end position="119"/>
    </location>
</feature>
<dbReference type="EMBL" id="KZ084094">
    <property type="protein sequence ID" value="OSD05134.1"/>
    <property type="molecule type" value="Genomic_DNA"/>
</dbReference>
<feature type="region of interest" description="Disordered" evidence="1">
    <location>
        <begin position="655"/>
        <end position="730"/>
    </location>
</feature>
<feature type="compositionally biased region" description="Basic and acidic residues" evidence="1">
    <location>
        <begin position="554"/>
        <end position="568"/>
    </location>
</feature>
<dbReference type="OrthoDB" id="2804702at2759"/>
<feature type="compositionally biased region" description="Basic and acidic residues" evidence="1">
    <location>
        <begin position="234"/>
        <end position="246"/>
    </location>
</feature>
<dbReference type="GO" id="GO:0003676">
    <property type="term" value="F:nucleic acid binding"/>
    <property type="evidence" value="ECO:0007669"/>
    <property type="project" value="InterPro"/>
</dbReference>
<feature type="compositionally biased region" description="Low complexity" evidence="1">
    <location>
        <begin position="685"/>
        <end position="730"/>
    </location>
</feature>
<protein>
    <recommendedName>
        <fullName evidence="4">RRM domain-containing protein</fullName>
    </recommendedName>
</protein>
<dbReference type="SUPFAM" id="SSF54928">
    <property type="entry name" value="RNA-binding domain, RBD"/>
    <property type="match status" value="1"/>
</dbReference>
<dbReference type="InterPro" id="IPR035979">
    <property type="entry name" value="RBD_domain_sf"/>
</dbReference>
<keyword evidence="3" id="KW-1185">Reference proteome</keyword>
<name>A0A1Y2IX06_TRAC3</name>
<proteinExistence type="predicted"/>
<feature type="region of interest" description="Disordered" evidence="1">
    <location>
        <begin position="497"/>
        <end position="600"/>
    </location>
</feature>
<evidence type="ECO:0000313" key="2">
    <source>
        <dbReference type="EMBL" id="OSD05134.1"/>
    </source>
</evidence>
<dbReference type="Proteomes" id="UP000193067">
    <property type="component" value="Unassembled WGS sequence"/>
</dbReference>
<evidence type="ECO:0008006" key="4">
    <source>
        <dbReference type="Google" id="ProtNLM"/>
    </source>
</evidence>
<reference evidence="2 3" key="1">
    <citation type="journal article" date="2015" name="Biotechnol. Biofuels">
        <title>Enhanced degradation of softwood versus hardwood by the white-rot fungus Pycnoporus coccineus.</title>
        <authorList>
            <person name="Couturier M."/>
            <person name="Navarro D."/>
            <person name="Chevret D."/>
            <person name="Henrissat B."/>
            <person name="Piumi F."/>
            <person name="Ruiz-Duenas F.J."/>
            <person name="Martinez A.T."/>
            <person name="Grigoriev I.V."/>
            <person name="Riley R."/>
            <person name="Lipzen A."/>
            <person name="Berrin J.G."/>
            <person name="Master E.R."/>
            <person name="Rosso M.N."/>
        </authorList>
    </citation>
    <scope>NUCLEOTIDE SEQUENCE [LARGE SCALE GENOMIC DNA]</scope>
    <source>
        <strain evidence="2 3">BRFM310</strain>
    </source>
</reference>
<evidence type="ECO:0000313" key="3">
    <source>
        <dbReference type="Proteomes" id="UP000193067"/>
    </source>
</evidence>
<dbReference type="AlphaFoldDB" id="A0A1Y2IX06"/>
<feature type="region of interest" description="Disordered" evidence="1">
    <location>
        <begin position="222"/>
        <end position="246"/>
    </location>
</feature>
<accession>A0A1Y2IX06</accession>
<feature type="compositionally biased region" description="Low complexity" evidence="1">
    <location>
        <begin position="574"/>
        <end position="589"/>
    </location>
</feature>
<sequence length="831" mass="89062">MAIYGIGSYAEPIVVSDEEDATLVENELNRWNESPSSSIYEYSPTHEVVTPSLTHVPPQPGARVTIFARRQACTSRYISRIRSVSGRTRRARKQNPRKDANGHSSQPRAGPSSLGMHRQYTRLGSDGWSEDDFSYPSRAAPPTFSTRYPHAQSFAAPAARTMPTYWSSDLDAHAGSDQLPPYCSSSYQVPAAPFSALDDSLRRLEALSASLLAMSATAPVPLTAPKATAQPPADPDKRQIGKHDDEGSFSSFDLSASTLLPPLNPGLPSPRPFRTIVLAHLPKKFRRFGTAVRTEIDSRAGKALIEYARPSDAEAAFTSMRLRGEGKEHIRVYWYQGFATMLSLAASASTPQLPVEAGDGELEEGEVVEHAVAPVKPKRKKKGKKEKHSPVSQLQLAEPVVATNTAPSWSPAPASVSRQVSAIGGGSSNCAVPASRPTLEERFSDAPAAQDGVWEEEMDLGSEDDYWPERSPSPALVATTIEPSPGVMDVEDWEDDMDMDMSSPVRDVEPGMPAWASRGDTFAEPPQRTLKRPRSPSLDVVAPPRPGPGPASVEARRLELEVAMRENRTGPIASSSNSTVESSSGISTTPEPATPSDWSVDIGMAAGTAAPSVAQIDGREVMALSSPVKDGKPAFDLDQLAESFIAESIQAVNVSVAPSNPRSPSPPAVVRSPARPICPPPLPCPSLVEPSTLSSRSTTSTRQPPTMSSVRPGPSMSKVTAPSASSSSEATQLLAKKNRLEQFIATSRSLLAKIKAAKTQEEKNSLMRILKEKQRAMDAELPGVAASPPTPVARVATVTPTSTSKAKLFRWPDTPREVIIEVTDDEADGAV</sequence>
<gene>
    <name evidence="2" type="ORF">PYCCODRAFT_1443471</name>
</gene>
<evidence type="ECO:0000256" key="1">
    <source>
        <dbReference type="SAM" id="MobiDB-lite"/>
    </source>
</evidence>